<feature type="domain" description="Retrotransposon gag" evidence="1">
    <location>
        <begin position="82"/>
        <end position="165"/>
    </location>
</feature>
<evidence type="ECO:0000259" key="1">
    <source>
        <dbReference type="Pfam" id="PF03732"/>
    </source>
</evidence>
<organism evidence="2 3">
    <name type="scientific">Vicia faba</name>
    <name type="common">Broad bean</name>
    <name type="synonym">Faba vulgaris</name>
    <dbReference type="NCBI Taxonomy" id="3906"/>
    <lineage>
        <taxon>Eukaryota</taxon>
        <taxon>Viridiplantae</taxon>
        <taxon>Streptophyta</taxon>
        <taxon>Embryophyta</taxon>
        <taxon>Tracheophyta</taxon>
        <taxon>Spermatophyta</taxon>
        <taxon>Magnoliopsida</taxon>
        <taxon>eudicotyledons</taxon>
        <taxon>Gunneridae</taxon>
        <taxon>Pentapetalae</taxon>
        <taxon>rosids</taxon>
        <taxon>fabids</taxon>
        <taxon>Fabales</taxon>
        <taxon>Fabaceae</taxon>
        <taxon>Papilionoideae</taxon>
        <taxon>50 kb inversion clade</taxon>
        <taxon>NPAAA clade</taxon>
        <taxon>Hologalegina</taxon>
        <taxon>IRL clade</taxon>
        <taxon>Fabeae</taxon>
        <taxon>Vicia</taxon>
    </lineage>
</organism>
<protein>
    <recommendedName>
        <fullName evidence="1">Retrotransposon gag domain-containing protein</fullName>
    </recommendedName>
</protein>
<dbReference type="AlphaFoldDB" id="A0AAV0ZGP9"/>
<keyword evidence="3" id="KW-1185">Reference proteome</keyword>
<dbReference type="InterPro" id="IPR005162">
    <property type="entry name" value="Retrotrans_gag_dom"/>
</dbReference>
<reference evidence="2 3" key="1">
    <citation type="submission" date="2023-01" db="EMBL/GenBank/DDBJ databases">
        <authorList>
            <person name="Kreplak J."/>
        </authorList>
    </citation>
    <scope>NUCLEOTIDE SEQUENCE [LARGE SCALE GENOMIC DNA]</scope>
</reference>
<dbReference type="InterPro" id="IPR032567">
    <property type="entry name" value="RTL1-rel"/>
</dbReference>
<dbReference type="EMBL" id="OX451737">
    <property type="protein sequence ID" value="CAI8596278.1"/>
    <property type="molecule type" value="Genomic_DNA"/>
</dbReference>
<accession>A0AAV0ZGP9</accession>
<dbReference type="PANTHER" id="PTHR15503:SF45">
    <property type="entry name" value="RNA-DIRECTED DNA POLYMERASE HOMOLOG"/>
    <property type="match status" value="1"/>
</dbReference>
<sequence>MAGRNDAALAAALEAMAHVMENQPNADGNAESCSLATFQRENSPTFKGKYDPDRALEWLKEIERIFCVMDYTPAQKVCYGIHMLAVEADNWWLETCRKLEAAGENVTWAVFRREFLRKYFPEYVCGKKEIEFLELKQGNLSVVEYAAKFAELAKFYPHYAEENAEFSKCIKFENELRPEIKKAVGYQKIRVFADLVDSCRIYEEDNNAHYKIISEKREEGHIGSQCLKPKKAQSSGKVFALVEDQTSSEDRLIRGTCFINSTPLITIIDTGPTHCFITAD</sequence>
<gene>
    <name evidence="2" type="ORF">VFH_II027280</name>
</gene>
<evidence type="ECO:0000313" key="2">
    <source>
        <dbReference type="EMBL" id="CAI8596278.1"/>
    </source>
</evidence>
<evidence type="ECO:0000313" key="3">
    <source>
        <dbReference type="Proteomes" id="UP001157006"/>
    </source>
</evidence>
<name>A0AAV0ZGP9_VICFA</name>
<dbReference type="Pfam" id="PF08284">
    <property type="entry name" value="RVP_2"/>
    <property type="match status" value="1"/>
</dbReference>
<dbReference type="Pfam" id="PF03732">
    <property type="entry name" value="Retrotrans_gag"/>
    <property type="match status" value="1"/>
</dbReference>
<proteinExistence type="predicted"/>
<dbReference type="Proteomes" id="UP001157006">
    <property type="component" value="Chromosome 2"/>
</dbReference>
<dbReference type="PANTHER" id="PTHR15503">
    <property type="entry name" value="LDOC1 RELATED"/>
    <property type="match status" value="1"/>
</dbReference>